<dbReference type="InterPro" id="IPR030392">
    <property type="entry name" value="S74_ICA"/>
</dbReference>
<gene>
    <name evidence="2" type="ORF">E3D37_23835</name>
</gene>
<name>A0AAX2RN48_BURCE</name>
<dbReference type="Gene3D" id="2.60.120.260">
    <property type="entry name" value="Galactose-binding domain-like"/>
    <property type="match status" value="1"/>
</dbReference>
<dbReference type="PROSITE" id="PS51688">
    <property type="entry name" value="ICA"/>
    <property type="match status" value="1"/>
</dbReference>
<evidence type="ECO:0000313" key="2">
    <source>
        <dbReference type="EMBL" id="TEU43159.1"/>
    </source>
</evidence>
<proteinExistence type="predicted"/>
<accession>A0AAX2RN48</accession>
<organism evidence="2 3">
    <name type="scientific">Burkholderia cepacia</name>
    <name type="common">Pseudomonas cepacia</name>
    <dbReference type="NCBI Taxonomy" id="292"/>
    <lineage>
        <taxon>Bacteria</taxon>
        <taxon>Pseudomonadati</taxon>
        <taxon>Pseudomonadota</taxon>
        <taxon>Betaproteobacteria</taxon>
        <taxon>Burkholderiales</taxon>
        <taxon>Burkholderiaceae</taxon>
        <taxon>Burkholderia</taxon>
        <taxon>Burkholderia cepacia complex</taxon>
    </lineage>
</organism>
<protein>
    <submittedName>
        <fullName evidence="2">Tail fiber domain-containing protein</fullName>
    </submittedName>
</protein>
<dbReference type="RefSeq" id="WP_134256729.1">
    <property type="nucleotide sequence ID" value="NZ_SNSF01000031.1"/>
</dbReference>
<dbReference type="EMBL" id="SNSQ01000029">
    <property type="protein sequence ID" value="TEU43159.1"/>
    <property type="molecule type" value="Genomic_DNA"/>
</dbReference>
<dbReference type="Pfam" id="PF13884">
    <property type="entry name" value="Peptidase_S74"/>
    <property type="match status" value="1"/>
</dbReference>
<evidence type="ECO:0000313" key="3">
    <source>
        <dbReference type="Proteomes" id="UP000298234"/>
    </source>
</evidence>
<reference evidence="2 3" key="1">
    <citation type="submission" date="2019-03" db="EMBL/GenBank/DDBJ databases">
        <title>Burkholderia cepacia outbreak.</title>
        <authorList>
            <person name="Farzana R."/>
            <person name="Walsh T.R."/>
        </authorList>
    </citation>
    <scope>NUCLEOTIDE SEQUENCE [LARGE SCALE GENOMIC DNA]</scope>
    <source>
        <strain evidence="3">d13</strain>
    </source>
</reference>
<sequence length="555" mass="57235">MPALQKANLGVAPNGAGGDDQRTANLRFNANVDVLNASVPLAYAVISDSTILNPADVGSRFILGTASGKVITLPLASAVPRNSVVQLTNNGNPVVVAVQANDVTEIPFLNRGDWAAYISDGAKYWHVLARGRMLPDETVGGNLTVSGSLTVAGPLSIPGGIAGDVSANGRIGGVNSPNLLVNGSGELGNTGWVGATFGVVQGSYGEGSLFGNANAINTGTWVVDASNDIPCAPGVPLTLSAEIYSMGLNAGSVYVKCDAFKSDGTFIGSVAATAPITTKQGYVFRSSTALTPGGTAFVRVNRAADNAPNISAFGVAFRRIKLERNNGATLYSQEASIAYLAGAPALAGRPTFAGRVPWDAGNLANPMDLDGVQTVTGLKTFTQRISITKDPVNGAYANAPVCVVAPTGMASVALASKNGASVVQLRCTSDTSTLEVVNGSSGAYQPITCYSVTQTSDARLKSDVQTITGALEKLRKLRGVYYVMNEVRGVGVIAQEVGEVFPEVVEELGVSAEDGSPYLGVNYANMVGPLLQGMLEIDAALEDAMKRIKALEPEK</sequence>
<comment type="caution">
    <text evidence="2">The sequence shown here is derived from an EMBL/GenBank/DDBJ whole genome shotgun (WGS) entry which is preliminary data.</text>
</comment>
<dbReference type="Proteomes" id="UP000298234">
    <property type="component" value="Unassembled WGS sequence"/>
</dbReference>
<dbReference type="AlphaFoldDB" id="A0AAX2RN48"/>
<evidence type="ECO:0000259" key="1">
    <source>
        <dbReference type="PROSITE" id="PS51688"/>
    </source>
</evidence>
<feature type="domain" description="Peptidase S74" evidence="1">
    <location>
        <begin position="456"/>
        <end position="555"/>
    </location>
</feature>